<dbReference type="GO" id="GO:0016491">
    <property type="term" value="F:oxidoreductase activity"/>
    <property type="evidence" value="ECO:0007669"/>
    <property type="project" value="UniProtKB-KW"/>
</dbReference>
<organism evidence="3 4">
    <name type="scientific">Lachnellula subtilissima</name>
    <dbReference type="NCBI Taxonomy" id="602034"/>
    <lineage>
        <taxon>Eukaryota</taxon>
        <taxon>Fungi</taxon>
        <taxon>Dikarya</taxon>
        <taxon>Ascomycota</taxon>
        <taxon>Pezizomycotina</taxon>
        <taxon>Leotiomycetes</taxon>
        <taxon>Helotiales</taxon>
        <taxon>Lachnaceae</taxon>
        <taxon>Lachnellula</taxon>
    </lineage>
</organism>
<proteinExistence type="predicted"/>
<evidence type="ECO:0000313" key="3">
    <source>
        <dbReference type="EMBL" id="TVY39585.1"/>
    </source>
</evidence>
<dbReference type="EMBL" id="QGMJ01000221">
    <property type="protein sequence ID" value="TVY39585.1"/>
    <property type="molecule type" value="Genomic_DNA"/>
</dbReference>
<dbReference type="Gene3D" id="3.60.130.10">
    <property type="entry name" value="Clavaminate synthase-like"/>
    <property type="match status" value="1"/>
</dbReference>
<comment type="caution">
    <text evidence="3">The sequence shown here is derived from an EMBL/GenBank/DDBJ whole genome shotgun (WGS) entry which is preliminary data.</text>
</comment>
<gene>
    <name evidence="3" type="ORF">LSUB1_G005824</name>
</gene>
<evidence type="ECO:0000259" key="2">
    <source>
        <dbReference type="Pfam" id="PF02668"/>
    </source>
</evidence>
<reference evidence="3 4" key="1">
    <citation type="submission" date="2018-05" db="EMBL/GenBank/DDBJ databases">
        <title>Genome sequencing and assembly of the regulated plant pathogen Lachnellula willkommii and related sister species for the development of diagnostic species identification markers.</title>
        <authorList>
            <person name="Giroux E."/>
            <person name="Bilodeau G."/>
        </authorList>
    </citation>
    <scope>NUCLEOTIDE SEQUENCE [LARGE SCALE GENOMIC DNA]</scope>
    <source>
        <strain evidence="3 4">CBS 197.66</strain>
    </source>
</reference>
<dbReference type="SUPFAM" id="SSF51197">
    <property type="entry name" value="Clavaminate synthase-like"/>
    <property type="match status" value="1"/>
</dbReference>
<dbReference type="InterPro" id="IPR050411">
    <property type="entry name" value="AlphaKG_dependent_hydroxylases"/>
</dbReference>
<dbReference type="OrthoDB" id="408743at2759"/>
<dbReference type="AlphaFoldDB" id="A0A8H8RPW1"/>
<evidence type="ECO:0000313" key="4">
    <source>
        <dbReference type="Proteomes" id="UP000462212"/>
    </source>
</evidence>
<dbReference type="InterPro" id="IPR042098">
    <property type="entry name" value="TauD-like_sf"/>
</dbReference>
<name>A0A8H8RPW1_9HELO</name>
<dbReference type="PANTHER" id="PTHR10696:SF21">
    <property type="entry name" value="TAUD_TFDA-LIKE DOMAIN-CONTAINING PROTEIN"/>
    <property type="match status" value="1"/>
</dbReference>
<evidence type="ECO:0000256" key="1">
    <source>
        <dbReference type="ARBA" id="ARBA00023002"/>
    </source>
</evidence>
<sequence length="394" mass="43329">MSSASIASATATNFAADNPSNSLLQLEAFDIPSSRNVHGNAFPLGLRPTASTENPSIEDVTAHIRELADQGIIQSLLNKQPDKRLDGVILFRGLSVTDAAAFSAFTESFKFPKHYQEIGLAGKRSIVAGNVKTANEEPPDVKFYYHTEYGRSADYPDILFFYSEIVPEQGLRSSFSACRSGQTPILSSVELCDRLEKDLPQFYHDLTTKGIIGRQYFPAPNTDEAKTIGWNWKDSYGFDIQPNDSLDVQHSKVASVLASKLQAKAEWQSNGALHVLQTLPAIRRVKSTNKPTFFNGFAGVYGRGRDNGALKPPYRGADGGVHLPTTYGDGSEIPIGYLERLLEIQDEIGFLTPWQPGDVALIDNQTAQHARTPWVGKRSLLVSLWKGHERLGAM</sequence>
<keyword evidence="4" id="KW-1185">Reference proteome</keyword>
<protein>
    <submittedName>
        <fullName evidence="3">Clavaminate synthase-like protein</fullName>
    </submittedName>
</protein>
<accession>A0A8H8RPW1</accession>
<dbReference type="Proteomes" id="UP000462212">
    <property type="component" value="Unassembled WGS sequence"/>
</dbReference>
<feature type="domain" description="TauD/TfdA-like" evidence="2">
    <location>
        <begin position="86"/>
        <end position="382"/>
    </location>
</feature>
<keyword evidence="1" id="KW-0560">Oxidoreductase</keyword>
<dbReference type="PANTHER" id="PTHR10696">
    <property type="entry name" value="GAMMA-BUTYROBETAINE HYDROXYLASE-RELATED"/>
    <property type="match status" value="1"/>
</dbReference>
<dbReference type="Pfam" id="PF02668">
    <property type="entry name" value="TauD"/>
    <property type="match status" value="1"/>
</dbReference>
<dbReference type="InterPro" id="IPR003819">
    <property type="entry name" value="TauD/TfdA-like"/>
</dbReference>